<keyword evidence="3" id="KW-1185">Reference proteome</keyword>
<feature type="region of interest" description="Disordered" evidence="1">
    <location>
        <begin position="1"/>
        <end position="29"/>
    </location>
</feature>
<accession>A0AAD6FN21</accession>
<comment type="caution">
    <text evidence="2">The sequence shown here is derived from an EMBL/GenBank/DDBJ whole genome shotgun (WGS) entry which is preliminary data.</text>
</comment>
<protein>
    <submittedName>
        <fullName evidence="2">Uncharacterized protein</fullName>
    </submittedName>
</protein>
<evidence type="ECO:0000256" key="1">
    <source>
        <dbReference type="SAM" id="MobiDB-lite"/>
    </source>
</evidence>
<reference evidence="2" key="1">
    <citation type="submission" date="2022-11" db="EMBL/GenBank/DDBJ databases">
        <title>Chromosome-level genome of Pogonophryne albipinna.</title>
        <authorList>
            <person name="Jo E."/>
        </authorList>
    </citation>
    <scope>NUCLEOTIDE SEQUENCE</scope>
    <source>
        <strain evidence="2">SGF0006</strain>
        <tissue evidence="2">Muscle</tissue>
    </source>
</reference>
<gene>
    <name evidence="2" type="ORF">JOQ06_029027</name>
</gene>
<name>A0AAD6FN21_9TELE</name>
<sequence length="105" mass="11681">MGANTEKRSKCKHEREDMRDREGSEAGRGVCGLQLAEGFPEPTASVEELLNNFTGLSERSFKSAKEKRGDNVIKLSQCITSVADPMMSPVVSTWLLSPREPFHVR</sequence>
<dbReference type="AlphaFoldDB" id="A0AAD6FN21"/>
<dbReference type="EMBL" id="JAPTMU010000008">
    <property type="protein sequence ID" value="KAJ4939583.1"/>
    <property type="molecule type" value="Genomic_DNA"/>
</dbReference>
<organism evidence="2 3">
    <name type="scientific">Pogonophryne albipinna</name>
    <dbReference type="NCBI Taxonomy" id="1090488"/>
    <lineage>
        <taxon>Eukaryota</taxon>
        <taxon>Metazoa</taxon>
        <taxon>Chordata</taxon>
        <taxon>Craniata</taxon>
        <taxon>Vertebrata</taxon>
        <taxon>Euteleostomi</taxon>
        <taxon>Actinopterygii</taxon>
        <taxon>Neopterygii</taxon>
        <taxon>Teleostei</taxon>
        <taxon>Neoteleostei</taxon>
        <taxon>Acanthomorphata</taxon>
        <taxon>Eupercaria</taxon>
        <taxon>Perciformes</taxon>
        <taxon>Notothenioidei</taxon>
        <taxon>Pogonophryne</taxon>
    </lineage>
</organism>
<feature type="compositionally biased region" description="Basic and acidic residues" evidence="1">
    <location>
        <begin position="1"/>
        <end position="25"/>
    </location>
</feature>
<evidence type="ECO:0000313" key="2">
    <source>
        <dbReference type="EMBL" id="KAJ4939583.1"/>
    </source>
</evidence>
<evidence type="ECO:0000313" key="3">
    <source>
        <dbReference type="Proteomes" id="UP001219934"/>
    </source>
</evidence>
<proteinExistence type="predicted"/>
<dbReference type="Proteomes" id="UP001219934">
    <property type="component" value="Unassembled WGS sequence"/>
</dbReference>